<organism evidence="2 3">
    <name type="scientific">Thalassobaculum litoreum DSM 18839</name>
    <dbReference type="NCBI Taxonomy" id="1123362"/>
    <lineage>
        <taxon>Bacteria</taxon>
        <taxon>Pseudomonadati</taxon>
        <taxon>Pseudomonadota</taxon>
        <taxon>Alphaproteobacteria</taxon>
        <taxon>Rhodospirillales</taxon>
        <taxon>Thalassobaculaceae</taxon>
        <taxon>Thalassobaculum</taxon>
    </lineage>
</organism>
<evidence type="ECO:0000313" key="2">
    <source>
        <dbReference type="EMBL" id="SDG46573.1"/>
    </source>
</evidence>
<name>A0A8G2BLX6_9PROT</name>
<gene>
    <name evidence="2" type="ORF">SAMN05660686_04503</name>
</gene>
<dbReference type="OrthoDB" id="9812467at2"/>
<reference evidence="2 3" key="1">
    <citation type="submission" date="2016-10" db="EMBL/GenBank/DDBJ databases">
        <authorList>
            <person name="Varghese N."/>
            <person name="Submissions S."/>
        </authorList>
    </citation>
    <scope>NUCLEOTIDE SEQUENCE [LARGE SCALE GENOMIC DNA]</scope>
    <source>
        <strain evidence="2 3">DSM 18839</strain>
    </source>
</reference>
<keyword evidence="3" id="KW-1185">Reference proteome</keyword>
<sequence length="312" mass="34079">MAAWRQLPTTGETFLDHLGHFVPDMEAAHQELTRLGFKQTPYVLHAFTDEAGQRKPMGTANRCVMLREGYLEVLTVTDGSTPTGARTQRQLDRYTGVHIVAMADPDAMARRERQAAAGFHPQEPTPLKRPVPLLTEDGGETGSGEAAFTVIKNPEEDMPEGRVQVLSHHTEELVWQEFWMRHENGIVALRDVIIVPKDLGEAEDRYARFTEVSPQRLDDGLIRYPLARGGILLANPQRAAELLPGATVAPAPGVAGYALLSDDLAATRSFLEGRGFAPKDTAWPGVMSLVLPGSLGGCWLVAESEAALPWNG</sequence>
<dbReference type="Gene3D" id="3.10.180.10">
    <property type="entry name" value="2,3-Dihydroxybiphenyl 1,2-Dioxygenase, domain 1"/>
    <property type="match status" value="1"/>
</dbReference>
<dbReference type="Proteomes" id="UP000198615">
    <property type="component" value="Unassembled WGS sequence"/>
</dbReference>
<protein>
    <submittedName>
        <fullName evidence="2">Glyoxalase-like domain-containing protein</fullName>
    </submittedName>
</protein>
<proteinExistence type="predicted"/>
<dbReference type="AlphaFoldDB" id="A0A8G2BLX6"/>
<dbReference type="RefSeq" id="WP_093154007.1">
    <property type="nucleotide sequence ID" value="NZ_FNBW01000018.1"/>
</dbReference>
<dbReference type="InterPro" id="IPR025870">
    <property type="entry name" value="Glyoxalase-like_dom"/>
</dbReference>
<accession>A0A8G2BLX6</accession>
<dbReference type="EMBL" id="FNBW01000018">
    <property type="protein sequence ID" value="SDG46573.1"/>
    <property type="molecule type" value="Genomic_DNA"/>
</dbReference>
<dbReference type="SUPFAM" id="SSF54593">
    <property type="entry name" value="Glyoxalase/Bleomycin resistance protein/Dihydroxybiphenyl dioxygenase"/>
    <property type="match status" value="1"/>
</dbReference>
<comment type="caution">
    <text evidence="2">The sequence shown here is derived from an EMBL/GenBank/DDBJ whole genome shotgun (WGS) entry which is preliminary data.</text>
</comment>
<evidence type="ECO:0000259" key="1">
    <source>
        <dbReference type="Pfam" id="PF13468"/>
    </source>
</evidence>
<evidence type="ECO:0000313" key="3">
    <source>
        <dbReference type="Proteomes" id="UP000198615"/>
    </source>
</evidence>
<dbReference type="Pfam" id="PF13468">
    <property type="entry name" value="Glyoxalase_3"/>
    <property type="match status" value="1"/>
</dbReference>
<feature type="domain" description="Glyoxalase-like" evidence="1">
    <location>
        <begin position="15"/>
        <end position="208"/>
    </location>
</feature>
<dbReference type="InterPro" id="IPR029068">
    <property type="entry name" value="Glyas_Bleomycin-R_OHBP_Dase"/>
</dbReference>